<comment type="caution">
    <text evidence="5">The sequence shown here is derived from an EMBL/GenBank/DDBJ whole genome shotgun (WGS) entry which is preliminary data.</text>
</comment>
<evidence type="ECO:0000313" key="6">
    <source>
        <dbReference type="Proteomes" id="UP000324767"/>
    </source>
</evidence>
<dbReference type="InterPro" id="IPR029058">
    <property type="entry name" value="AB_hydrolase_fold"/>
</dbReference>
<evidence type="ECO:0000256" key="2">
    <source>
        <dbReference type="ARBA" id="ARBA00022801"/>
    </source>
</evidence>
<dbReference type="Proteomes" id="UP000324767">
    <property type="component" value="Unassembled WGS sequence"/>
</dbReference>
<dbReference type="Pfam" id="PF00135">
    <property type="entry name" value="COesterase"/>
    <property type="match status" value="1"/>
</dbReference>
<dbReference type="InterPro" id="IPR019819">
    <property type="entry name" value="Carboxylesterase_B_CS"/>
</dbReference>
<dbReference type="Gene3D" id="3.40.50.1820">
    <property type="entry name" value="alpha/beta hydrolase"/>
    <property type="match status" value="1"/>
</dbReference>
<proteinExistence type="inferred from homology"/>
<sequence>MSTTLRFLVLAFTALNTVTALNQTPSAKVRNGTITGVHSSPYDQDFFLGIPYAQPPVGNLRYRVPQSLNSTFITRAATAYSPFCVGYGTTDIGYNTSEDCLTLNVVRPSGNHSKRLPVLVWFHGGGNYMDGSADLRYNLSFIVQNSVAIGKPIMGVSANYRLSALGFLFSAEVARSGNTNLGLRDQRLALHWLQENIAAFGGDHTKVTIWGESAGANDVGMQLIAYGGRDDKLFRAAIMESGNPISYTALTGAQSYQPRYDLLVQQVGCYNETDTLQCLRTVPLAQLNDVIQNTPFNTTFQNTIDGDFIEKYTSIQLASGNFVHVPIISGFNTDEGTLFAPQGINDDADFLYFLQNTTQATGIPLNPVLAQEMIAAYPNDPASGIPAEVLSVPASFGLQYRRTAEYVGDAMFIAPRRLTCETWAGAGVKAYCYRFNAIPAGIPYFLGVTHVTEVAFVFYNLNGYGYNALHSSVPPFLGKPASYAALARLMTSSWASFVHDLDPNSFRATNGNVSGNATRWLAYNVQNPMNYVFDANVSSYSEPDTIRAAGISLINNNSIAYMR</sequence>
<evidence type="ECO:0000256" key="1">
    <source>
        <dbReference type="ARBA" id="ARBA00005964"/>
    </source>
</evidence>
<dbReference type="SUPFAM" id="SSF53474">
    <property type="entry name" value="alpha/beta-Hydrolases"/>
    <property type="match status" value="1"/>
</dbReference>
<dbReference type="OrthoDB" id="408631at2759"/>
<evidence type="ECO:0000259" key="4">
    <source>
        <dbReference type="Pfam" id="PF00135"/>
    </source>
</evidence>
<gene>
    <name evidence="5" type="ORF">FRX48_06618</name>
</gene>
<feature type="domain" description="Carboxylesterase type B" evidence="4">
    <location>
        <begin position="24"/>
        <end position="531"/>
    </location>
</feature>
<evidence type="ECO:0000256" key="3">
    <source>
        <dbReference type="RuleBase" id="RU361235"/>
    </source>
</evidence>
<dbReference type="InterPro" id="IPR002018">
    <property type="entry name" value="CarbesteraseB"/>
</dbReference>
<name>A0A5M8PNF1_9LECA</name>
<dbReference type="PROSITE" id="PS00122">
    <property type="entry name" value="CARBOXYLESTERASE_B_1"/>
    <property type="match status" value="1"/>
</dbReference>
<accession>A0A5M8PNF1</accession>
<dbReference type="EMBL" id="VXIT01000010">
    <property type="protein sequence ID" value="KAA6410004.1"/>
    <property type="molecule type" value="Genomic_DNA"/>
</dbReference>
<dbReference type="EC" id="3.1.1.-" evidence="3"/>
<dbReference type="AlphaFoldDB" id="A0A5M8PNF1"/>
<protein>
    <recommendedName>
        <fullName evidence="3">Carboxylic ester hydrolase</fullName>
        <ecNumber evidence="3">3.1.1.-</ecNumber>
    </recommendedName>
</protein>
<dbReference type="InterPro" id="IPR050654">
    <property type="entry name" value="AChE-related_enzymes"/>
</dbReference>
<dbReference type="GO" id="GO:0052689">
    <property type="term" value="F:carboxylic ester hydrolase activity"/>
    <property type="evidence" value="ECO:0007669"/>
    <property type="project" value="TreeGrafter"/>
</dbReference>
<dbReference type="PANTHER" id="PTHR43918:SF4">
    <property type="entry name" value="CARBOXYLIC ESTER HYDROLASE"/>
    <property type="match status" value="1"/>
</dbReference>
<dbReference type="InterPro" id="IPR019826">
    <property type="entry name" value="Carboxylesterase_B_AS"/>
</dbReference>
<keyword evidence="2 3" id="KW-0378">Hydrolase</keyword>
<feature type="signal peptide" evidence="3">
    <location>
        <begin position="1"/>
        <end position="20"/>
    </location>
</feature>
<comment type="similarity">
    <text evidence="1 3">Belongs to the type-B carboxylesterase/lipase family.</text>
</comment>
<organism evidence="5 6">
    <name type="scientific">Lasallia pustulata</name>
    <dbReference type="NCBI Taxonomy" id="136370"/>
    <lineage>
        <taxon>Eukaryota</taxon>
        <taxon>Fungi</taxon>
        <taxon>Dikarya</taxon>
        <taxon>Ascomycota</taxon>
        <taxon>Pezizomycotina</taxon>
        <taxon>Lecanoromycetes</taxon>
        <taxon>OSLEUM clade</taxon>
        <taxon>Umbilicariomycetidae</taxon>
        <taxon>Umbilicariales</taxon>
        <taxon>Umbilicariaceae</taxon>
        <taxon>Lasallia</taxon>
    </lineage>
</organism>
<dbReference type="PROSITE" id="PS00941">
    <property type="entry name" value="CARBOXYLESTERASE_B_2"/>
    <property type="match status" value="1"/>
</dbReference>
<feature type="chain" id="PRO_5024478053" description="Carboxylic ester hydrolase" evidence="3">
    <location>
        <begin position="21"/>
        <end position="563"/>
    </location>
</feature>
<dbReference type="PANTHER" id="PTHR43918">
    <property type="entry name" value="ACETYLCHOLINESTERASE"/>
    <property type="match status" value="1"/>
</dbReference>
<evidence type="ECO:0000313" key="5">
    <source>
        <dbReference type="EMBL" id="KAA6410004.1"/>
    </source>
</evidence>
<keyword evidence="3" id="KW-0732">Signal</keyword>
<reference evidence="5 6" key="1">
    <citation type="submission" date="2019-09" db="EMBL/GenBank/DDBJ databases">
        <title>The hologenome of the rock-dwelling lichen Lasallia pustulata.</title>
        <authorList>
            <person name="Greshake Tzovaras B."/>
            <person name="Segers F."/>
            <person name="Bicker A."/>
            <person name="Dal Grande F."/>
            <person name="Otte J."/>
            <person name="Hankeln T."/>
            <person name="Schmitt I."/>
            <person name="Ebersberger I."/>
        </authorList>
    </citation>
    <scope>NUCLEOTIDE SEQUENCE [LARGE SCALE GENOMIC DNA]</scope>
    <source>
        <strain evidence="5">A1-1</strain>
    </source>
</reference>